<reference evidence="3 4" key="1">
    <citation type="submission" date="2012-05" db="EMBL/GenBank/DDBJ databases">
        <title>Genome sequence of Nitritalea halalkaliphila LW7.</title>
        <authorList>
            <person name="Jangir P.K."/>
            <person name="Singh A."/>
            <person name="Shivaji S."/>
            <person name="Sharma R."/>
        </authorList>
    </citation>
    <scope>NUCLEOTIDE SEQUENCE [LARGE SCALE GENOMIC DNA]</scope>
    <source>
        <strain evidence="3 4">LW7</strain>
    </source>
</reference>
<dbReference type="Proteomes" id="UP000005551">
    <property type="component" value="Unassembled WGS sequence"/>
</dbReference>
<feature type="repeat" description="TPR" evidence="1">
    <location>
        <begin position="148"/>
        <end position="181"/>
    </location>
</feature>
<keyword evidence="4" id="KW-1185">Reference proteome</keyword>
<dbReference type="SMART" id="SM00028">
    <property type="entry name" value="TPR"/>
    <property type="match status" value="2"/>
</dbReference>
<keyword evidence="2" id="KW-0472">Membrane</keyword>
<evidence type="ECO:0000313" key="3">
    <source>
        <dbReference type="EMBL" id="EIM74083.1"/>
    </source>
</evidence>
<evidence type="ECO:0000256" key="1">
    <source>
        <dbReference type="PROSITE-ProRule" id="PRU00339"/>
    </source>
</evidence>
<organism evidence="3 4">
    <name type="scientific">Nitritalea halalkaliphila LW7</name>
    <dbReference type="NCBI Taxonomy" id="1189621"/>
    <lineage>
        <taxon>Bacteria</taxon>
        <taxon>Pseudomonadati</taxon>
        <taxon>Bacteroidota</taxon>
        <taxon>Cytophagia</taxon>
        <taxon>Cytophagales</taxon>
        <taxon>Cyclobacteriaceae</taxon>
        <taxon>Nitritalea</taxon>
    </lineage>
</organism>
<dbReference type="PATRIC" id="fig|1189621.3.peg.3460"/>
<accession>I5BWY1</accession>
<feature type="transmembrane region" description="Helical" evidence="2">
    <location>
        <begin position="41"/>
        <end position="59"/>
    </location>
</feature>
<dbReference type="AlphaFoldDB" id="I5BWY1"/>
<gene>
    <name evidence="3" type="ORF">A3SI_16677</name>
</gene>
<dbReference type="Gene3D" id="1.25.40.10">
    <property type="entry name" value="Tetratricopeptide repeat domain"/>
    <property type="match status" value="2"/>
</dbReference>
<comment type="caution">
    <text evidence="3">The sequence shown here is derived from an EMBL/GenBank/DDBJ whole genome shotgun (WGS) entry which is preliminary data.</text>
</comment>
<sequence length="237" mass="26466">MAKKTSTKEPVNQGNEVLENPEAIASSLSRGEDFVKKNSKIFGGIIAAVILLMAGILYFQIDKQNKNKKAQAEMFQAVYYFEQDQTDLALAGDGESKGFLDIIKQYGGTDAANLAHYYVGSIYMSESKYSDAVDYLKKFSANDYFVQAQAFALLGDAYLELENTKEAISFYKKAANHRENKFFTPKYLLKLAIAQEAAGDLNAAIGTLSEIEEKYFESFEYTNARKHKARLEGLASR</sequence>
<dbReference type="PROSITE" id="PS50005">
    <property type="entry name" value="TPR"/>
    <property type="match status" value="1"/>
</dbReference>
<evidence type="ECO:0000256" key="2">
    <source>
        <dbReference type="SAM" id="Phobius"/>
    </source>
</evidence>
<dbReference type="OrthoDB" id="9808622at2"/>
<dbReference type="InterPro" id="IPR011990">
    <property type="entry name" value="TPR-like_helical_dom_sf"/>
</dbReference>
<dbReference type="STRING" id="1189621.A3SI_16677"/>
<keyword evidence="1" id="KW-0802">TPR repeat</keyword>
<dbReference type="Pfam" id="PF13174">
    <property type="entry name" value="TPR_6"/>
    <property type="match status" value="1"/>
</dbReference>
<dbReference type="EMBL" id="AJYA01000049">
    <property type="protein sequence ID" value="EIM74083.1"/>
    <property type="molecule type" value="Genomic_DNA"/>
</dbReference>
<dbReference type="SUPFAM" id="SSF48452">
    <property type="entry name" value="TPR-like"/>
    <property type="match status" value="1"/>
</dbReference>
<dbReference type="Pfam" id="PF13176">
    <property type="entry name" value="TPR_7"/>
    <property type="match status" value="1"/>
</dbReference>
<evidence type="ECO:0000313" key="4">
    <source>
        <dbReference type="Proteomes" id="UP000005551"/>
    </source>
</evidence>
<proteinExistence type="predicted"/>
<keyword evidence="2" id="KW-1133">Transmembrane helix</keyword>
<name>I5BWY1_9BACT</name>
<keyword evidence="2" id="KW-0812">Transmembrane</keyword>
<protein>
    <submittedName>
        <fullName evidence="3">Uncharacterized protein</fullName>
    </submittedName>
</protein>
<dbReference type="RefSeq" id="WP_009056778.1">
    <property type="nucleotide sequence ID" value="NZ_AJYA01000049.1"/>
</dbReference>
<dbReference type="InterPro" id="IPR019734">
    <property type="entry name" value="TPR_rpt"/>
</dbReference>